<reference evidence="1" key="1">
    <citation type="submission" date="2021-02" db="EMBL/GenBank/DDBJ databases">
        <authorList>
            <person name="Nowell W R."/>
        </authorList>
    </citation>
    <scope>NUCLEOTIDE SEQUENCE</scope>
</reference>
<dbReference type="Proteomes" id="UP000663828">
    <property type="component" value="Unassembled WGS sequence"/>
</dbReference>
<protein>
    <submittedName>
        <fullName evidence="1">Uncharacterized protein</fullName>
    </submittedName>
</protein>
<dbReference type="AlphaFoldDB" id="A0A816GL25"/>
<organism evidence="1 2">
    <name type="scientific">Adineta ricciae</name>
    <name type="common">Rotifer</name>
    <dbReference type="NCBI Taxonomy" id="249248"/>
    <lineage>
        <taxon>Eukaryota</taxon>
        <taxon>Metazoa</taxon>
        <taxon>Spiralia</taxon>
        <taxon>Gnathifera</taxon>
        <taxon>Rotifera</taxon>
        <taxon>Eurotatoria</taxon>
        <taxon>Bdelloidea</taxon>
        <taxon>Adinetida</taxon>
        <taxon>Adinetidae</taxon>
        <taxon>Adineta</taxon>
    </lineage>
</organism>
<dbReference type="EMBL" id="CAJNOR010013694">
    <property type="protein sequence ID" value="CAF1674708.1"/>
    <property type="molecule type" value="Genomic_DNA"/>
</dbReference>
<keyword evidence="2" id="KW-1185">Reference proteome</keyword>
<gene>
    <name evidence="1" type="ORF">XAT740_LOCUS59360</name>
</gene>
<comment type="caution">
    <text evidence="1">The sequence shown here is derived from an EMBL/GenBank/DDBJ whole genome shotgun (WGS) entry which is preliminary data.</text>
</comment>
<proteinExistence type="predicted"/>
<evidence type="ECO:0000313" key="1">
    <source>
        <dbReference type="EMBL" id="CAF1674708.1"/>
    </source>
</evidence>
<accession>A0A816GL25</accession>
<evidence type="ECO:0000313" key="2">
    <source>
        <dbReference type="Proteomes" id="UP000663828"/>
    </source>
</evidence>
<sequence length="143" mass="16347">MATNLQTVFDYLTEKGSLEIINRGRLVEICSAYNRLKTTHTNANVDDLVQMLTKKFSIVNDTENFDRLKQCVTNVSVDLAYLTVQKEYTVKLTQERLKARKAKSSSNVHVETNPTTQTNVEIMKQIICQILIKQNHTEVISLI</sequence>
<name>A0A816GL25_ADIRI</name>
<feature type="non-terminal residue" evidence="1">
    <location>
        <position position="143"/>
    </location>
</feature>